<evidence type="ECO:0000313" key="2">
    <source>
        <dbReference type="Proteomes" id="UP000198820"/>
    </source>
</evidence>
<dbReference type="Proteomes" id="UP000198820">
    <property type="component" value="Unassembled WGS sequence"/>
</dbReference>
<organism evidence="1 2">
    <name type="scientific">Psychroflexus halocasei</name>
    <dbReference type="NCBI Taxonomy" id="908615"/>
    <lineage>
        <taxon>Bacteria</taxon>
        <taxon>Pseudomonadati</taxon>
        <taxon>Bacteroidota</taxon>
        <taxon>Flavobacteriia</taxon>
        <taxon>Flavobacteriales</taxon>
        <taxon>Flavobacteriaceae</taxon>
        <taxon>Psychroflexus</taxon>
    </lineage>
</organism>
<dbReference type="STRING" id="908615.SAMN05421540_1311"/>
<keyword evidence="2" id="KW-1185">Reference proteome</keyword>
<dbReference type="RefSeq" id="WP_093246149.1">
    <property type="nucleotide sequence ID" value="NZ_FNQF01000031.1"/>
</dbReference>
<sequence>MKLVNNLKFLTLFIFISITSSCSDDISVDGTELLNYQEKVNSGHVKTVWRIGRKSRDCFRIGICKLDKVEVKIKRVKIIVYEDKSIGTYLIKEDNQSIRLEVDKDYMQKIRDEFGGDFLKLEEDFVLDDDDCDKLEISKGFTFKAGTYDFVESNVDPDVFYVRLTNN</sequence>
<proteinExistence type="predicted"/>
<protein>
    <submittedName>
        <fullName evidence="1">Uncharacterized protein</fullName>
    </submittedName>
</protein>
<reference evidence="1 2" key="1">
    <citation type="submission" date="2016-10" db="EMBL/GenBank/DDBJ databases">
        <authorList>
            <person name="de Groot N.N."/>
        </authorList>
    </citation>
    <scope>NUCLEOTIDE SEQUENCE [LARGE SCALE GENOMIC DNA]</scope>
    <source>
        <strain evidence="1 2">DSM 23581</strain>
    </source>
</reference>
<accession>A0A1H4E6X1</accession>
<dbReference type="AlphaFoldDB" id="A0A1H4E6X1"/>
<dbReference type="PROSITE" id="PS51257">
    <property type="entry name" value="PROKAR_LIPOPROTEIN"/>
    <property type="match status" value="1"/>
</dbReference>
<evidence type="ECO:0000313" key="1">
    <source>
        <dbReference type="EMBL" id="SEA80824.1"/>
    </source>
</evidence>
<gene>
    <name evidence="1" type="ORF">SAMN05421540_1311</name>
</gene>
<name>A0A1H4E6X1_9FLAO</name>
<dbReference type="EMBL" id="FNQF01000031">
    <property type="protein sequence ID" value="SEA80824.1"/>
    <property type="molecule type" value="Genomic_DNA"/>
</dbReference>